<evidence type="ECO:0000256" key="2">
    <source>
        <dbReference type="PROSITE-ProRule" id="PRU00649"/>
    </source>
</evidence>
<dbReference type="InterPro" id="IPR051037">
    <property type="entry name" value="RNAPII_TF_IWS1"/>
</dbReference>
<accession>A0A5J4YUQ3</accession>
<dbReference type="Gene3D" id="1.20.930.10">
    <property type="entry name" value="Conserved domain common to transcription factors TFIIS, elongin A, CRSP70"/>
    <property type="match status" value="1"/>
</dbReference>
<comment type="similarity">
    <text evidence="1">Belongs to the IWS1 family.</text>
</comment>
<gene>
    <name evidence="5" type="ORF">FVE85_2734</name>
</gene>
<proteinExistence type="inferred from homology"/>
<evidence type="ECO:0000256" key="1">
    <source>
        <dbReference type="ARBA" id="ARBA00037992"/>
    </source>
</evidence>
<protein>
    <submittedName>
        <fullName evidence="5">Protein IWS1-like 2</fullName>
    </submittedName>
</protein>
<evidence type="ECO:0000259" key="4">
    <source>
        <dbReference type="PROSITE" id="PS51319"/>
    </source>
</evidence>
<dbReference type="Proteomes" id="UP000324585">
    <property type="component" value="Unassembled WGS sequence"/>
</dbReference>
<dbReference type="OrthoDB" id="21124at2759"/>
<dbReference type="PROSITE" id="PS51319">
    <property type="entry name" value="TFIIS_N"/>
    <property type="match status" value="1"/>
</dbReference>
<name>A0A5J4YUQ3_PORPP</name>
<feature type="domain" description="TFIIS N-terminal" evidence="4">
    <location>
        <begin position="228"/>
        <end position="308"/>
    </location>
</feature>
<organism evidence="5 6">
    <name type="scientific">Porphyridium purpureum</name>
    <name type="common">Red alga</name>
    <name type="synonym">Porphyridium cruentum</name>
    <dbReference type="NCBI Taxonomy" id="35688"/>
    <lineage>
        <taxon>Eukaryota</taxon>
        <taxon>Rhodophyta</taxon>
        <taxon>Bangiophyceae</taxon>
        <taxon>Porphyridiales</taxon>
        <taxon>Porphyridiaceae</taxon>
        <taxon>Porphyridium</taxon>
    </lineage>
</organism>
<comment type="caution">
    <text evidence="5">The sequence shown here is derived from an EMBL/GenBank/DDBJ whole genome shotgun (WGS) entry which is preliminary data.</text>
</comment>
<dbReference type="OMA" id="REMKEMW"/>
<dbReference type="InterPro" id="IPR017923">
    <property type="entry name" value="TFIIS_N"/>
</dbReference>
<feature type="compositionally biased region" description="Basic and acidic residues" evidence="3">
    <location>
        <begin position="59"/>
        <end position="69"/>
    </location>
</feature>
<keyword evidence="2" id="KW-0539">Nucleus</keyword>
<keyword evidence="6" id="KW-1185">Reference proteome</keyword>
<feature type="compositionally biased region" description="Acidic residues" evidence="3">
    <location>
        <begin position="45"/>
        <end position="58"/>
    </location>
</feature>
<feature type="compositionally biased region" description="Acidic residues" evidence="3">
    <location>
        <begin position="130"/>
        <end position="139"/>
    </location>
</feature>
<sequence>MTVQTMSDEEDSNLEDVLASDAENREGEEAAGGKPRKRLMRMDEADAPDDDDDEDEEEGKGPKRAKVERGVPAGNANEEKDELIKELEDNESDEHASAAADDDGFIVQDEGFREDPDDVIRTEGGWGNDSDIEEREGEGDQSALQSTFLRTMADAKLAKKKRKSKTPQEVEEELTDLVTAMMAACDKDRIMLENGKPAIYKMKLLPKVEQAFKKVECRDQFLDMNALQILKTWMDLLPNEDFPLQPLRTRLLTILDQLPVDAEWPSRMEESQGLPKLLTVYSKKEPHPPNGRLARSIVNRWSRTLATGDNQVDDPEEQQRKREEMERRRRERIMRLSETQRAAEEFEKKRNLKKTERIAESYARPPERLSLGNFAKRPEPGMGSASVSSKVAESEHALSTDKLKSLEKAAKKIKATGQAGLTRAHNVSVQGQCAYSRICVPKVALFPVKLGTFDVVPPKRCLHMWLT</sequence>
<dbReference type="GO" id="GO:0016973">
    <property type="term" value="P:poly(A)+ mRNA export from nucleus"/>
    <property type="evidence" value="ECO:0007669"/>
    <property type="project" value="TreeGrafter"/>
</dbReference>
<comment type="subcellular location">
    <subcellularLocation>
        <location evidence="2">Nucleus</location>
    </subcellularLocation>
</comment>
<feature type="compositionally biased region" description="Basic and acidic residues" evidence="3">
    <location>
        <begin position="110"/>
        <end position="121"/>
    </location>
</feature>
<evidence type="ECO:0000256" key="3">
    <source>
        <dbReference type="SAM" id="MobiDB-lite"/>
    </source>
</evidence>
<feature type="region of interest" description="Disordered" evidence="3">
    <location>
        <begin position="1"/>
        <end position="146"/>
    </location>
</feature>
<feature type="region of interest" description="Disordered" evidence="3">
    <location>
        <begin position="304"/>
        <end position="331"/>
    </location>
</feature>
<dbReference type="EMBL" id="VRMN01000004">
    <property type="protein sequence ID" value="KAA8494493.1"/>
    <property type="molecule type" value="Genomic_DNA"/>
</dbReference>
<feature type="region of interest" description="Disordered" evidence="3">
    <location>
        <begin position="370"/>
        <end position="390"/>
    </location>
</feature>
<evidence type="ECO:0000313" key="6">
    <source>
        <dbReference type="Proteomes" id="UP000324585"/>
    </source>
</evidence>
<reference evidence="6" key="1">
    <citation type="journal article" date="2019" name="Nat. Commun.">
        <title>Expansion of phycobilisome linker gene families in mesophilic red algae.</title>
        <authorList>
            <person name="Lee J."/>
            <person name="Kim D."/>
            <person name="Bhattacharya D."/>
            <person name="Yoon H.S."/>
        </authorList>
    </citation>
    <scope>NUCLEOTIDE SEQUENCE [LARGE SCALE GENOMIC DNA]</scope>
    <source>
        <strain evidence="6">CCMP 1328</strain>
    </source>
</reference>
<dbReference type="GO" id="GO:0005634">
    <property type="term" value="C:nucleus"/>
    <property type="evidence" value="ECO:0007669"/>
    <property type="project" value="UniProtKB-SubCell"/>
</dbReference>
<feature type="compositionally biased region" description="Basic and acidic residues" evidence="3">
    <location>
        <begin position="317"/>
        <end position="328"/>
    </location>
</feature>
<dbReference type="PANTHER" id="PTHR46010">
    <property type="entry name" value="PROTEIN IWS1 HOMOLOG"/>
    <property type="match status" value="1"/>
</dbReference>
<evidence type="ECO:0000313" key="5">
    <source>
        <dbReference type="EMBL" id="KAA8494493.1"/>
    </source>
</evidence>
<dbReference type="InterPro" id="IPR035441">
    <property type="entry name" value="TFIIS/LEDGF_dom_sf"/>
</dbReference>
<dbReference type="PANTHER" id="PTHR46010:SF1">
    <property type="entry name" value="PROTEIN IWS1 HOMOLOG"/>
    <property type="match status" value="1"/>
</dbReference>
<dbReference type="AlphaFoldDB" id="A0A5J4YUQ3"/>